<comment type="caution">
    <text evidence="1">The sequence shown here is derived from an EMBL/GenBank/DDBJ whole genome shotgun (WGS) entry which is preliminary data.</text>
</comment>
<evidence type="ECO:0000313" key="2">
    <source>
        <dbReference type="Proteomes" id="UP001254608"/>
    </source>
</evidence>
<gene>
    <name evidence="1" type="ORF">RM530_08585</name>
</gene>
<protein>
    <submittedName>
        <fullName evidence="1">Uncharacterized protein</fullName>
    </submittedName>
</protein>
<dbReference type="RefSeq" id="WP_311364813.1">
    <property type="nucleotide sequence ID" value="NZ_JAVRIC010000010.1"/>
</dbReference>
<organism evidence="1 2">
    <name type="scientific">Banduia mediterranea</name>
    <dbReference type="NCBI Taxonomy" id="3075609"/>
    <lineage>
        <taxon>Bacteria</taxon>
        <taxon>Pseudomonadati</taxon>
        <taxon>Pseudomonadota</taxon>
        <taxon>Gammaproteobacteria</taxon>
        <taxon>Nevskiales</taxon>
        <taxon>Algiphilaceae</taxon>
        <taxon>Banduia</taxon>
    </lineage>
</organism>
<dbReference type="Proteomes" id="UP001254608">
    <property type="component" value="Unassembled WGS sequence"/>
</dbReference>
<evidence type="ECO:0000313" key="1">
    <source>
        <dbReference type="EMBL" id="MDT0497419.1"/>
    </source>
</evidence>
<reference evidence="1 2" key="1">
    <citation type="submission" date="2023-09" db="EMBL/GenBank/DDBJ databases">
        <authorList>
            <person name="Rey-Velasco X."/>
        </authorList>
    </citation>
    <scope>NUCLEOTIDE SEQUENCE [LARGE SCALE GENOMIC DNA]</scope>
    <source>
        <strain evidence="1 2">W345</strain>
    </source>
</reference>
<proteinExistence type="predicted"/>
<accession>A0ABU2WHR3</accession>
<keyword evidence="2" id="KW-1185">Reference proteome</keyword>
<name>A0ABU2WHR3_9GAMM</name>
<sequence length="203" mass="22584">MTDDSVAKAYEQTPLLAFSWGTCLQLQILRETAAEIRSLIVAGVKPDGPWDGNSLSRAQGHFWLWVLGAYEVLRTMAQASSCFTPELHARITVEKRHFNQIRIPFAKQERAGAKKGDATSTWREVFSLGYKPDGDIIFSVGGTEFCAKDLMERFELFIKSIKRQEVLQSHEQFFQIQGASAAQQHAAADVHASAASPLRQGRG</sequence>
<dbReference type="EMBL" id="JAVRIC010000010">
    <property type="protein sequence ID" value="MDT0497419.1"/>
    <property type="molecule type" value="Genomic_DNA"/>
</dbReference>